<comment type="similarity">
    <text evidence="1">Belongs to the short-chain dehydrogenases/reductases (SDR) family.</text>
</comment>
<dbReference type="InterPro" id="IPR002347">
    <property type="entry name" value="SDR_fam"/>
</dbReference>
<accession>A0A323UTY5</accession>
<dbReference type="NCBIfam" id="NF009092">
    <property type="entry name" value="PRK12428.1"/>
    <property type="match status" value="1"/>
</dbReference>
<dbReference type="Pfam" id="PF00106">
    <property type="entry name" value="adh_short"/>
    <property type="match status" value="1"/>
</dbReference>
<dbReference type="Gene3D" id="3.40.50.720">
    <property type="entry name" value="NAD(P)-binding Rossmann-like Domain"/>
    <property type="match status" value="1"/>
</dbReference>
<organism evidence="3 4">
    <name type="scientific">Parazoarcus communis SWub3 = DSM 12120</name>
    <dbReference type="NCBI Taxonomy" id="1121029"/>
    <lineage>
        <taxon>Bacteria</taxon>
        <taxon>Pseudomonadati</taxon>
        <taxon>Pseudomonadota</taxon>
        <taxon>Betaproteobacteria</taxon>
        <taxon>Rhodocyclales</taxon>
        <taxon>Zoogloeaceae</taxon>
        <taxon>Parazoarcus</taxon>
    </lineage>
</organism>
<keyword evidence="2" id="KW-0560">Oxidoreductase</keyword>
<dbReference type="PRINTS" id="PR00081">
    <property type="entry name" value="GDHRDH"/>
</dbReference>
<dbReference type="GO" id="GO:0016491">
    <property type="term" value="F:oxidoreductase activity"/>
    <property type="evidence" value="ECO:0007669"/>
    <property type="project" value="UniProtKB-KW"/>
</dbReference>
<dbReference type="AlphaFoldDB" id="A0A323UTY5"/>
<reference evidence="3 4" key="1">
    <citation type="submission" date="2018-06" db="EMBL/GenBank/DDBJ databases">
        <title>Azoarcus communis strain SWub3 genome.</title>
        <authorList>
            <person name="Zorraquino Salvo V."/>
            <person name="Toubiana D."/>
            <person name="Blumwald E."/>
        </authorList>
    </citation>
    <scope>NUCLEOTIDE SEQUENCE [LARGE SCALE GENOMIC DNA]</scope>
    <source>
        <strain evidence="3 4">SWub3</strain>
    </source>
</reference>
<dbReference type="InterPro" id="IPR036291">
    <property type="entry name" value="NAD(P)-bd_dom_sf"/>
</dbReference>
<evidence type="ECO:0000256" key="2">
    <source>
        <dbReference type="ARBA" id="ARBA00023002"/>
    </source>
</evidence>
<dbReference type="Pfam" id="PF13561">
    <property type="entry name" value="adh_short_C2"/>
    <property type="match status" value="1"/>
</dbReference>
<dbReference type="EMBL" id="QKOE01000024">
    <property type="protein sequence ID" value="PZA14666.1"/>
    <property type="molecule type" value="Genomic_DNA"/>
</dbReference>
<dbReference type="InterPro" id="IPR051122">
    <property type="entry name" value="SDR_DHRS6-like"/>
</dbReference>
<evidence type="ECO:0000313" key="4">
    <source>
        <dbReference type="Proteomes" id="UP000248259"/>
    </source>
</evidence>
<name>A0A323UTY5_9RHOO</name>
<comment type="caution">
    <text evidence="3">The sequence shown here is derived from an EMBL/GenBank/DDBJ whole genome shotgun (WGS) entry which is preliminary data.</text>
</comment>
<dbReference type="PANTHER" id="PTHR43477">
    <property type="entry name" value="DIHYDROANTICAPSIN 7-DEHYDROGENASE"/>
    <property type="match status" value="1"/>
</dbReference>
<dbReference type="Proteomes" id="UP000248259">
    <property type="component" value="Unassembled WGS sequence"/>
</dbReference>
<sequence>MNLKGKNIVVTGAASGIGAETARLLSAEGATVIGVDRNPPAPGLVARHIAADLGEPGSIAIAAREIGNGIDALCNIAGLPPTRGRVPVLRVNFLGLRELTEALIPQMNDGAAIVNLASLAGLGWPDAIPAIKSMLALRDFDAVEALCDTHGIDDARSYFFSKEVLIAWTLQQRWTWRERGIRMNCVSPGPVDTPILGDFLQTLGARAEEDMRVMDRPGRPTDIAPLVAFLCSDDSGWLRGTNIACDGGMHSHVLANLNGLS</sequence>
<protein>
    <submittedName>
        <fullName evidence="3">3-alpha-hydroxysteroid dehydrogenase</fullName>
    </submittedName>
</protein>
<dbReference type="RefSeq" id="WP_110529181.1">
    <property type="nucleotide sequence ID" value="NZ_QKOE01000024.1"/>
</dbReference>
<evidence type="ECO:0000256" key="1">
    <source>
        <dbReference type="ARBA" id="ARBA00006484"/>
    </source>
</evidence>
<dbReference type="OrthoDB" id="5786478at2"/>
<dbReference type="PANTHER" id="PTHR43477:SF1">
    <property type="entry name" value="DIHYDROANTICAPSIN 7-DEHYDROGENASE"/>
    <property type="match status" value="1"/>
</dbReference>
<gene>
    <name evidence="3" type="ORF">DNK49_20430</name>
</gene>
<evidence type="ECO:0000313" key="3">
    <source>
        <dbReference type="EMBL" id="PZA14666.1"/>
    </source>
</evidence>
<dbReference type="SUPFAM" id="SSF51735">
    <property type="entry name" value="NAD(P)-binding Rossmann-fold domains"/>
    <property type="match status" value="1"/>
</dbReference>
<proteinExistence type="inferred from homology"/>
<keyword evidence="4" id="KW-1185">Reference proteome</keyword>